<dbReference type="RefSeq" id="WP_066401513.1">
    <property type="nucleotide sequence ID" value="NZ_CP011390.1"/>
</dbReference>
<evidence type="ECO:0008006" key="3">
    <source>
        <dbReference type="Google" id="ProtNLM"/>
    </source>
</evidence>
<keyword evidence="2" id="KW-1185">Reference proteome</keyword>
<accession>A0A172TRM8</accession>
<reference evidence="2" key="1">
    <citation type="submission" date="2015-01" db="EMBL/GenBank/DDBJ databases">
        <title>Flavisolibacter sp./LCS9/ whole genome sequencing.</title>
        <authorList>
            <person name="Kim M.K."/>
            <person name="Srinivasan S."/>
            <person name="Lee J.-J."/>
        </authorList>
    </citation>
    <scope>NUCLEOTIDE SEQUENCE [LARGE SCALE GENOMIC DNA]</scope>
    <source>
        <strain evidence="2">LCS9</strain>
    </source>
</reference>
<protein>
    <recommendedName>
        <fullName evidence="3">DUF4270 domain-containing protein</fullName>
    </recommendedName>
</protein>
<gene>
    <name evidence="1" type="ORF">SY85_01805</name>
</gene>
<dbReference type="InterPro" id="IPR025366">
    <property type="entry name" value="DUF4270"/>
</dbReference>
<dbReference type="EMBL" id="CP011390">
    <property type="protein sequence ID" value="ANE49423.1"/>
    <property type="molecule type" value="Genomic_DNA"/>
</dbReference>
<name>A0A172TRM8_9BACT</name>
<dbReference type="OrthoDB" id="1466062at2"/>
<sequence length="486" mass="53719">MKNRIPFYVSSSFILFLLIAFASCKKINEPTELGTDLIPPIDNINTFADTLTVETYNEEFSALSDTINTVGPSAIHYLGQINNDPLFGTTKASIFLELKPPAAKYYFEDHDVISIDSVVLVLNYRDLYGDSTIEQQVTVSEIAQSANFTADSLYKIRRPEFTTVPGQLGVKNFLPKTLNDSVFGYRESAANQLRIRLDNSFGQRLLNQDSTGAYASDSAFRKFFKGFAIKPSGGSGNAVMGFSLADTNTKLSIYYNYVKGSKKDTSMRNFYFNTTTGANANIVTRDYTSGEIKSHLSTGTPDQLGYIQNTPGTYVRVKIPGLANLSNRVIHRAELIVQQVADNPATDGLFTAPTYMFLEAKTDTDPTKDAYKAIPYDLSFNSDGSLNLTELGAVAIKSFDGNGRSISLWRLNLSRYVQNIVNKRETVTDFRISSPYATKFTVGQGSNPLIATPLINPTSTKYRVRVGGGNHPTQPMRLRIVYSNIP</sequence>
<proteinExistence type="predicted"/>
<reference evidence="1 2" key="2">
    <citation type="journal article" date="2016" name="Int. J. Syst. Evol. Microbiol.">
        <title>Flavisolibacter tropicus sp. nov., isolated from tropical soil.</title>
        <authorList>
            <person name="Lee J.J."/>
            <person name="Kang M.S."/>
            <person name="Kim G.S."/>
            <person name="Lee C.S."/>
            <person name="Lim S."/>
            <person name="Lee J."/>
            <person name="Roh S.H."/>
            <person name="Kang H."/>
            <person name="Ha J.M."/>
            <person name="Bae S."/>
            <person name="Jung H.Y."/>
            <person name="Kim M.K."/>
        </authorList>
    </citation>
    <scope>NUCLEOTIDE SEQUENCE [LARGE SCALE GENOMIC DNA]</scope>
    <source>
        <strain evidence="1 2">LCS9</strain>
    </source>
</reference>
<dbReference type="AlphaFoldDB" id="A0A172TRM8"/>
<dbReference type="KEGG" id="fla:SY85_01805"/>
<dbReference type="PROSITE" id="PS51257">
    <property type="entry name" value="PROKAR_LIPOPROTEIN"/>
    <property type="match status" value="1"/>
</dbReference>
<dbReference type="STRING" id="1492898.SY85_01805"/>
<evidence type="ECO:0000313" key="1">
    <source>
        <dbReference type="EMBL" id="ANE49423.1"/>
    </source>
</evidence>
<evidence type="ECO:0000313" key="2">
    <source>
        <dbReference type="Proteomes" id="UP000077177"/>
    </source>
</evidence>
<dbReference type="Pfam" id="PF14092">
    <property type="entry name" value="DUF4270"/>
    <property type="match status" value="1"/>
</dbReference>
<dbReference type="Proteomes" id="UP000077177">
    <property type="component" value="Chromosome"/>
</dbReference>
<organism evidence="1 2">
    <name type="scientific">Flavisolibacter tropicus</name>
    <dbReference type="NCBI Taxonomy" id="1492898"/>
    <lineage>
        <taxon>Bacteria</taxon>
        <taxon>Pseudomonadati</taxon>
        <taxon>Bacteroidota</taxon>
        <taxon>Chitinophagia</taxon>
        <taxon>Chitinophagales</taxon>
        <taxon>Chitinophagaceae</taxon>
        <taxon>Flavisolibacter</taxon>
    </lineage>
</organism>